<comment type="caution">
    <text evidence="1">The sequence shown here is derived from an EMBL/GenBank/DDBJ whole genome shotgun (WGS) entry which is preliminary data.</text>
</comment>
<dbReference type="RefSeq" id="WP_212977410.1">
    <property type="nucleotide sequence ID" value="NZ_AP025343.1"/>
</dbReference>
<evidence type="ECO:0000313" key="2">
    <source>
        <dbReference type="Proteomes" id="UP000682811"/>
    </source>
</evidence>
<dbReference type="EMBL" id="BORT01000003">
    <property type="protein sequence ID" value="GIO46380.1"/>
    <property type="molecule type" value="Genomic_DNA"/>
</dbReference>
<reference evidence="1 2" key="1">
    <citation type="submission" date="2021-03" db="EMBL/GenBank/DDBJ databases">
        <title>Antimicrobial resistance genes in bacteria isolated from Japanese honey, and their potential for conferring macrolide and lincosamide resistance in the American foulbrood pathogen Paenibacillus larvae.</title>
        <authorList>
            <person name="Okamoto M."/>
            <person name="Kumagai M."/>
            <person name="Kanamori H."/>
            <person name="Takamatsu D."/>
        </authorList>
    </citation>
    <scope>NUCLEOTIDE SEQUENCE [LARGE SCALE GENOMIC DNA]</scope>
    <source>
        <strain evidence="1 2">J34TS1</strain>
    </source>
</reference>
<name>A0A919YCQ8_9BACL</name>
<sequence length="88" mass="9932">MGKAYAEHAGSWPYGVEMPVLSLKEQFRLAGIRLMEEQGIGFVESLDFLDFIPGSGGWKESIRLWYTGLEKKEQQLFPGYLLLAHGIV</sequence>
<accession>A0A919YCQ8</accession>
<dbReference type="Proteomes" id="UP000682811">
    <property type="component" value="Unassembled WGS sequence"/>
</dbReference>
<dbReference type="AlphaFoldDB" id="A0A919YCQ8"/>
<evidence type="ECO:0000313" key="1">
    <source>
        <dbReference type="EMBL" id="GIO46380.1"/>
    </source>
</evidence>
<keyword evidence="2" id="KW-1185">Reference proteome</keyword>
<proteinExistence type="predicted"/>
<organism evidence="1 2">
    <name type="scientific">Paenibacillus azoreducens</name>
    <dbReference type="NCBI Taxonomy" id="116718"/>
    <lineage>
        <taxon>Bacteria</taxon>
        <taxon>Bacillati</taxon>
        <taxon>Bacillota</taxon>
        <taxon>Bacilli</taxon>
        <taxon>Bacillales</taxon>
        <taxon>Paenibacillaceae</taxon>
        <taxon>Paenibacillus</taxon>
    </lineage>
</organism>
<protein>
    <submittedName>
        <fullName evidence="1">Uncharacterized protein</fullName>
    </submittedName>
</protein>
<gene>
    <name evidence="1" type="ORF">J34TS1_11450</name>
</gene>